<dbReference type="Proteomes" id="UP001057402">
    <property type="component" value="Chromosome 5"/>
</dbReference>
<gene>
    <name evidence="1" type="ORF">MLD38_019217</name>
</gene>
<dbReference type="EMBL" id="CM042884">
    <property type="protein sequence ID" value="KAI4370925.1"/>
    <property type="molecule type" value="Genomic_DNA"/>
</dbReference>
<organism evidence="1 2">
    <name type="scientific">Melastoma candidum</name>
    <dbReference type="NCBI Taxonomy" id="119954"/>
    <lineage>
        <taxon>Eukaryota</taxon>
        <taxon>Viridiplantae</taxon>
        <taxon>Streptophyta</taxon>
        <taxon>Embryophyta</taxon>
        <taxon>Tracheophyta</taxon>
        <taxon>Spermatophyta</taxon>
        <taxon>Magnoliopsida</taxon>
        <taxon>eudicotyledons</taxon>
        <taxon>Gunneridae</taxon>
        <taxon>Pentapetalae</taxon>
        <taxon>rosids</taxon>
        <taxon>malvids</taxon>
        <taxon>Myrtales</taxon>
        <taxon>Melastomataceae</taxon>
        <taxon>Melastomatoideae</taxon>
        <taxon>Melastomateae</taxon>
        <taxon>Melastoma</taxon>
    </lineage>
</organism>
<accession>A0ACB9QWX0</accession>
<comment type="caution">
    <text evidence="1">The sequence shown here is derived from an EMBL/GenBank/DDBJ whole genome shotgun (WGS) entry which is preliminary data.</text>
</comment>
<sequence length="172" mass="18916">MLGRSFGQSCMLIIYTSETCRDDEFCTVPVINIKRLALNSHGAIKWLISSCQIDEASLIFVDEIDLTYYDLFGSLKLVLISSHRMPAKQEQLKDAVIEVVYCRKDSSCCALLAEKFAAAYPEILDGPAFSRLLLSGILLDTGNLSHPTCTLKDKCMASLLIKGAGHFGMDGL</sequence>
<proteinExistence type="predicted"/>
<name>A0ACB9QWX0_9MYRT</name>
<protein>
    <submittedName>
        <fullName evidence="1">Uncharacterized protein</fullName>
    </submittedName>
</protein>
<evidence type="ECO:0000313" key="1">
    <source>
        <dbReference type="EMBL" id="KAI4370925.1"/>
    </source>
</evidence>
<evidence type="ECO:0000313" key="2">
    <source>
        <dbReference type="Proteomes" id="UP001057402"/>
    </source>
</evidence>
<reference evidence="2" key="1">
    <citation type="journal article" date="2023" name="Front. Plant Sci.">
        <title>Chromosomal-level genome assembly of Melastoma candidum provides insights into trichome evolution.</title>
        <authorList>
            <person name="Zhong Y."/>
            <person name="Wu W."/>
            <person name="Sun C."/>
            <person name="Zou P."/>
            <person name="Liu Y."/>
            <person name="Dai S."/>
            <person name="Zhou R."/>
        </authorList>
    </citation>
    <scope>NUCLEOTIDE SEQUENCE [LARGE SCALE GENOMIC DNA]</scope>
</reference>
<keyword evidence="2" id="KW-1185">Reference proteome</keyword>